<keyword evidence="4" id="KW-0274">FAD</keyword>
<dbReference type="InterPro" id="IPR009075">
    <property type="entry name" value="AcylCo_DH/oxidase_C"/>
</dbReference>
<dbReference type="Gene3D" id="2.40.110.10">
    <property type="entry name" value="Butyryl-CoA Dehydrogenase, subunit A, domain 2"/>
    <property type="match status" value="1"/>
</dbReference>
<evidence type="ECO:0000256" key="5">
    <source>
        <dbReference type="ARBA" id="ARBA00023002"/>
    </source>
</evidence>
<keyword evidence="3" id="KW-0285">Flavoprotein</keyword>
<dbReference type="GO" id="GO:0005886">
    <property type="term" value="C:plasma membrane"/>
    <property type="evidence" value="ECO:0007669"/>
    <property type="project" value="TreeGrafter"/>
</dbReference>
<evidence type="ECO:0000259" key="8">
    <source>
        <dbReference type="Pfam" id="PF02771"/>
    </source>
</evidence>
<dbReference type="EMBL" id="UINC01001039">
    <property type="protein sequence ID" value="SUZ68550.1"/>
    <property type="molecule type" value="Genomic_DNA"/>
</dbReference>
<gene>
    <name evidence="9" type="ORF">METZ01_LOCUS21404</name>
</gene>
<dbReference type="InterPro" id="IPR036250">
    <property type="entry name" value="AcylCo_DH-like_C"/>
</dbReference>
<feature type="domain" description="Acyl-CoA oxidase/dehydrogenase middle" evidence="7">
    <location>
        <begin position="108"/>
        <end position="199"/>
    </location>
</feature>
<dbReference type="Pfam" id="PF02771">
    <property type="entry name" value="Acyl-CoA_dh_N"/>
    <property type="match status" value="1"/>
</dbReference>
<dbReference type="InterPro" id="IPR013786">
    <property type="entry name" value="AcylCoA_DH/ox_N"/>
</dbReference>
<feature type="domain" description="Acyl-CoA dehydrogenase/oxidase N-terminal" evidence="8">
    <location>
        <begin position="9"/>
        <end position="104"/>
    </location>
</feature>
<dbReference type="FunFam" id="2.40.110.10:FF:000011">
    <property type="entry name" value="Acyl-CoA dehydrogenase FadE34"/>
    <property type="match status" value="1"/>
</dbReference>
<evidence type="ECO:0000259" key="6">
    <source>
        <dbReference type="Pfam" id="PF00441"/>
    </source>
</evidence>
<dbReference type="InterPro" id="IPR052161">
    <property type="entry name" value="Mycobact_Acyl-CoA_DH"/>
</dbReference>
<evidence type="ECO:0000313" key="9">
    <source>
        <dbReference type="EMBL" id="SUZ68550.1"/>
    </source>
</evidence>
<dbReference type="PANTHER" id="PTHR43292">
    <property type="entry name" value="ACYL-COA DEHYDROGENASE"/>
    <property type="match status" value="1"/>
</dbReference>
<evidence type="ECO:0008006" key="10">
    <source>
        <dbReference type="Google" id="ProtNLM"/>
    </source>
</evidence>
<accession>A0A381PNN5</accession>
<dbReference type="Gene3D" id="1.20.140.10">
    <property type="entry name" value="Butyryl-CoA Dehydrogenase, subunit A, domain 3"/>
    <property type="match status" value="1"/>
</dbReference>
<reference evidence="9" key="1">
    <citation type="submission" date="2018-05" db="EMBL/GenBank/DDBJ databases">
        <authorList>
            <person name="Lanie J.A."/>
            <person name="Ng W.-L."/>
            <person name="Kazmierczak K.M."/>
            <person name="Andrzejewski T.M."/>
            <person name="Davidsen T.M."/>
            <person name="Wayne K.J."/>
            <person name="Tettelin H."/>
            <person name="Glass J.I."/>
            <person name="Rusch D."/>
            <person name="Podicherti R."/>
            <person name="Tsui H.-C.T."/>
            <person name="Winkler M.E."/>
        </authorList>
    </citation>
    <scope>NUCLEOTIDE SEQUENCE</scope>
</reference>
<dbReference type="SUPFAM" id="SSF56645">
    <property type="entry name" value="Acyl-CoA dehydrogenase NM domain-like"/>
    <property type="match status" value="1"/>
</dbReference>
<evidence type="ECO:0000256" key="3">
    <source>
        <dbReference type="ARBA" id="ARBA00022630"/>
    </source>
</evidence>
<evidence type="ECO:0000256" key="1">
    <source>
        <dbReference type="ARBA" id="ARBA00001974"/>
    </source>
</evidence>
<evidence type="ECO:0000259" key="7">
    <source>
        <dbReference type="Pfam" id="PF02770"/>
    </source>
</evidence>
<dbReference type="InterPro" id="IPR037069">
    <property type="entry name" value="AcylCoA_DH/ox_N_sf"/>
</dbReference>
<dbReference type="Gene3D" id="1.10.540.10">
    <property type="entry name" value="Acyl-CoA dehydrogenase/oxidase, N-terminal domain"/>
    <property type="match status" value="1"/>
</dbReference>
<keyword evidence="5" id="KW-0560">Oxidoreductase</keyword>
<evidence type="ECO:0000256" key="2">
    <source>
        <dbReference type="ARBA" id="ARBA00009347"/>
    </source>
</evidence>
<proteinExistence type="inferred from homology"/>
<dbReference type="InterPro" id="IPR006091">
    <property type="entry name" value="Acyl-CoA_Oxase/DH_mid-dom"/>
</dbReference>
<dbReference type="InterPro" id="IPR046373">
    <property type="entry name" value="Acyl-CoA_Oxase/DH_mid-dom_sf"/>
</dbReference>
<dbReference type="Pfam" id="PF02770">
    <property type="entry name" value="Acyl-CoA_dh_M"/>
    <property type="match status" value="1"/>
</dbReference>
<dbReference type="InterPro" id="IPR009100">
    <property type="entry name" value="AcylCoA_DH/oxidase_NM_dom_sf"/>
</dbReference>
<dbReference type="Pfam" id="PF00441">
    <property type="entry name" value="Acyl-CoA_dh_1"/>
    <property type="match status" value="1"/>
</dbReference>
<evidence type="ECO:0000256" key="4">
    <source>
        <dbReference type="ARBA" id="ARBA00022827"/>
    </source>
</evidence>
<feature type="domain" description="Acyl-CoA dehydrogenase/oxidase C-terminal" evidence="6">
    <location>
        <begin position="276"/>
        <end position="391"/>
    </location>
</feature>
<dbReference type="SUPFAM" id="SSF47203">
    <property type="entry name" value="Acyl-CoA dehydrogenase C-terminal domain-like"/>
    <property type="match status" value="1"/>
</dbReference>
<sequence length="400" mass="43733">MDSIAAIESEVRTWLETHWDPNADLVEWRGLLADSGWGCPSWPREWHGRGLPLAADSAARKVFSEVGAVGVAAGVSMYLVAPTLLEWGSDEQKQRFLRPILTGEHKWCQLFSEPGAGSDLAGLNTRAVRDGDEWLVHGQKVWNSGAHKADYGILLARTNPELSKHQGISYFAIPMQQDGVEVRPLRQMNQHASFNEVFLDGARVGHENLIADVGQGWRVALTTLAHERSAVGTPRPRFAASGGRLVERAKTEADEYFSTYRWYPQRAGRPKLVRSEAQRRGLGDDPLVRQHVAKIEELQRTSNWSNQRARAARVAGRPPGPEGSVAKLNMSVTARASHHAHTSVAGAYSMLNGAEGPGNGVIAEVFVSTPAQSIAGGTDEIQRNILGERVLGLPKEPSTE</sequence>
<dbReference type="GO" id="GO:0050660">
    <property type="term" value="F:flavin adenine dinucleotide binding"/>
    <property type="evidence" value="ECO:0007669"/>
    <property type="project" value="InterPro"/>
</dbReference>
<comment type="similarity">
    <text evidence="2">Belongs to the acyl-CoA dehydrogenase family.</text>
</comment>
<dbReference type="GO" id="GO:0016627">
    <property type="term" value="F:oxidoreductase activity, acting on the CH-CH group of donors"/>
    <property type="evidence" value="ECO:0007669"/>
    <property type="project" value="InterPro"/>
</dbReference>
<dbReference type="AlphaFoldDB" id="A0A381PNN5"/>
<comment type="cofactor">
    <cofactor evidence="1">
        <name>FAD</name>
        <dbReference type="ChEBI" id="CHEBI:57692"/>
    </cofactor>
</comment>
<dbReference type="PANTHER" id="PTHR43292:SF4">
    <property type="entry name" value="ACYL-COA DEHYDROGENASE FADE34"/>
    <property type="match status" value="1"/>
</dbReference>
<protein>
    <recommendedName>
        <fullName evidence="10">Acyl-CoA dehydrogenase</fullName>
    </recommendedName>
</protein>
<name>A0A381PNN5_9ZZZZ</name>
<organism evidence="9">
    <name type="scientific">marine metagenome</name>
    <dbReference type="NCBI Taxonomy" id="408172"/>
    <lineage>
        <taxon>unclassified sequences</taxon>
        <taxon>metagenomes</taxon>
        <taxon>ecological metagenomes</taxon>
    </lineage>
</organism>